<dbReference type="InterPro" id="IPR017853">
    <property type="entry name" value="GH"/>
</dbReference>
<dbReference type="Proteomes" id="UP000632222">
    <property type="component" value="Unassembled WGS sequence"/>
</dbReference>
<dbReference type="Gene3D" id="2.60.40.10">
    <property type="entry name" value="Immunoglobulins"/>
    <property type="match status" value="2"/>
</dbReference>
<accession>A0ABQ2CYX9</accession>
<dbReference type="InterPro" id="IPR023230">
    <property type="entry name" value="Glyco_hydro_2_CS"/>
</dbReference>
<keyword evidence="10" id="KW-1185">Reference proteome</keyword>
<evidence type="ECO:0000313" key="10">
    <source>
        <dbReference type="Proteomes" id="UP000632222"/>
    </source>
</evidence>
<feature type="domain" description="Glycosyl hydrolases family 2 sugar binding" evidence="7">
    <location>
        <begin position="53"/>
        <end position="152"/>
    </location>
</feature>
<dbReference type="PANTHER" id="PTHR42732:SF1">
    <property type="entry name" value="BETA-MANNOSIDASE"/>
    <property type="match status" value="1"/>
</dbReference>
<dbReference type="InterPro" id="IPR006104">
    <property type="entry name" value="Glyco_hydro_2_N"/>
</dbReference>
<dbReference type="Pfam" id="PF02837">
    <property type="entry name" value="Glyco_hydro_2_N"/>
    <property type="match status" value="1"/>
</dbReference>
<dbReference type="Pfam" id="PF00703">
    <property type="entry name" value="Glyco_hydro_2"/>
    <property type="match status" value="1"/>
</dbReference>
<dbReference type="EMBL" id="BMOD01000003">
    <property type="protein sequence ID" value="GGJ28103.1"/>
    <property type="molecule type" value="Genomic_DNA"/>
</dbReference>
<keyword evidence="2 4" id="KW-0378">Hydrolase</keyword>
<evidence type="ECO:0000259" key="5">
    <source>
        <dbReference type="Pfam" id="PF00703"/>
    </source>
</evidence>
<dbReference type="SUPFAM" id="SSF51445">
    <property type="entry name" value="(Trans)glycosidases"/>
    <property type="match status" value="1"/>
</dbReference>
<dbReference type="SUPFAM" id="SSF49785">
    <property type="entry name" value="Galactose-binding domain-like"/>
    <property type="match status" value="1"/>
</dbReference>
<dbReference type="PROSITE" id="PS00719">
    <property type="entry name" value="GLYCOSYL_HYDROL_F2_1"/>
    <property type="match status" value="1"/>
</dbReference>
<name>A0ABQ2CYX9_9DEIO</name>
<evidence type="ECO:0000259" key="6">
    <source>
        <dbReference type="Pfam" id="PF02836"/>
    </source>
</evidence>
<dbReference type="Pfam" id="PF02836">
    <property type="entry name" value="Glyco_hydro_2_C"/>
    <property type="match status" value="1"/>
</dbReference>
<dbReference type="InterPro" id="IPR023232">
    <property type="entry name" value="Glyco_hydro_2_AS"/>
</dbReference>
<comment type="similarity">
    <text evidence="1 4">Belongs to the glycosyl hydrolase 2 family.</text>
</comment>
<dbReference type="PRINTS" id="PR00132">
    <property type="entry name" value="GLHYDRLASE2"/>
</dbReference>
<feature type="domain" description="Glycoside hydrolase family 2 catalytic" evidence="6">
    <location>
        <begin position="272"/>
        <end position="416"/>
    </location>
</feature>
<dbReference type="InterPro" id="IPR036156">
    <property type="entry name" value="Beta-gal/glucu_dom_sf"/>
</dbReference>
<evidence type="ECO:0000256" key="2">
    <source>
        <dbReference type="ARBA" id="ARBA00022801"/>
    </source>
</evidence>
<dbReference type="InterPro" id="IPR008979">
    <property type="entry name" value="Galactose-bd-like_sf"/>
</dbReference>
<dbReference type="InterPro" id="IPR008964">
    <property type="entry name" value="Invasin/intimin_cell_adhesion"/>
</dbReference>
<organism evidence="9 10">
    <name type="scientific">Deinococcus roseus</name>
    <dbReference type="NCBI Taxonomy" id="392414"/>
    <lineage>
        <taxon>Bacteria</taxon>
        <taxon>Thermotogati</taxon>
        <taxon>Deinococcota</taxon>
        <taxon>Deinococci</taxon>
        <taxon>Deinococcales</taxon>
        <taxon>Deinococcaceae</taxon>
        <taxon>Deinococcus</taxon>
    </lineage>
</organism>
<dbReference type="Pfam" id="PF18565">
    <property type="entry name" value="Glyco_hydro2_C5"/>
    <property type="match status" value="1"/>
</dbReference>
<protein>
    <submittedName>
        <fullName evidence="9">Beta-galactosidase</fullName>
    </submittedName>
</protein>
<dbReference type="InterPro" id="IPR013783">
    <property type="entry name" value="Ig-like_fold"/>
</dbReference>
<dbReference type="SUPFAM" id="SSF49373">
    <property type="entry name" value="Invasin/intimin cell-adhesion fragments"/>
    <property type="match status" value="1"/>
</dbReference>
<evidence type="ECO:0000259" key="7">
    <source>
        <dbReference type="Pfam" id="PF02837"/>
    </source>
</evidence>
<feature type="domain" description="Glycoside hydrolase family 2 immunoglobulin-like beta-sandwich" evidence="5">
    <location>
        <begin position="160"/>
        <end position="265"/>
    </location>
</feature>
<sequence length="742" mass="83537">MTRLEHPINTHWDFISEDHPEFALPSYAGPRTQVSVPHTVREVPHHNFSESDYSFISWYRKSLSFSEAHKGKRTLLHFEGVMLAAEVFLDGQKLFEHQGGFTPFQVDLTDHIVPGREHLVAVKVDSRERTDIPPYGNLVDYMTFGGIYRDVYVRVLDPLHIENVFFRGVDVLTSRPFAEVDVTLNNTSTSSKQAELEIQLLDAANQQVAATTATVSVEVHSLHTHTLKLENLADLQLWDIENPYLYTLRVSIRGGDTLDTRVGFRESEFRADGFFYLNGRKVILRGMNRHQTYPYIGAAAPKRLQEKDADLVKFDLGCNMVRTSHYPQSPHFLNRCDEIGLLVFTEMQGWQHIGDQGWQDLSLKLLEDLVVRDRNHPSIVLWGARVNESPDHTLFYTRTNRLVNRLDPTRQTGGVRCFFGSEQLEDVYTMNDFAAKLTKYPAERYLVTEYAGHMFPTKSFDQEPRVVGHALKHADVLNQIGVLGISGGIAWCAFDYNTHATFGSGDRICYHGVMDIFRQPKFAAHLYASQQRPEQKKVLFAATYWTRGDVDEGLINPVWIFSNLDRVEVYVSGKFEGEAQRATCLYPHLPYPPFRISNISGGWGENFGDLELRGYLKGEQVKTHRLAADGIPRKLVLQADDAEIHADGADLTRLSLKITDEYGNALPFAWGPVLLDCEGPGVLVGENPLVLPGGQAAVYLRSTLISGTVTVTARVQGLPVQTVQVKTLEVGVQPVLEAVLNG</sequence>
<gene>
    <name evidence="9" type="primary">lacZ1</name>
    <name evidence="9" type="ORF">GCM10008938_12760</name>
</gene>
<evidence type="ECO:0000256" key="4">
    <source>
        <dbReference type="RuleBase" id="RU361154"/>
    </source>
</evidence>
<dbReference type="InterPro" id="IPR006103">
    <property type="entry name" value="Glyco_hydro_2_cat"/>
</dbReference>
<dbReference type="PROSITE" id="PS00608">
    <property type="entry name" value="GLYCOSYL_HYDROL_F2_2"/>
    <property type="match status" value="1"/>
</dbReference>
<proteinExistence type="inferred from homology"/>
<dbReference type="PANTHER" id="PTHR42732">
    <property type="entry name" value="BETA-GALACTOSIDASE"/>
    <property type="match status" value="1"/>
</dbReference>
<dbReference type="Gene3D" id="3.20.20.80">
    <property type="entry name" value="Glycosidases"/>
    <property type="match status" value="1"/>
</dbReference>
<reference evidence="10" key="1">
    <citation type="journal article" date="2019" name="Int. J. Syst. Evol. Microbiol.">
        <title>The Global Catalogue of Microorganisms (GCM) 10K type strain sequencing project: providing services to taxonomists for standard genome sequencing and annotation.</title>
        <authorList>
            <consortium name="The Broad Institute Genomics Platform"/>
            <consortium name="The Broad Institute Genome Sequencing Center for Infectious Disease"/>
            <person name="Wu L."/>
            <person name="Ma J."/>
        </authorList>
    </citation>
    <scope>NUCLEOTIDE SEQUENCE [LARGE SCALE GENOMIC DNA]</scope>
    <source>
        <strain evidence="10">JCM 14370</strain>
    </source>
</reference>
<dbReference type="InterPro" id="IPR006102">
    <property type="entry name" value="Ig-like_GH2"/>
</dbReference>
<dbReference type="RefSeq" id="WP_189001529.1">
    <property type="nucleotide sequence ID" value="NZ_BMOD01000003.1"/>
</dbReference>
<feature type="domain" description="Glycoside hydrolase family 2" evidence="8">
    <location>
        <begin position="635"/>
        <end position="723"/>
    </location>
</feature>
<dbReference type="SUPFAM" id="SSF49303">
    <property type="entry name" value="beta-Galactosidase/glucuronidase domain"/>
    <property type="match status" value="1"/>
</dbReference>
<evidence type="ECO:0000313" key="9">
    <source>
        <dbReference type="EMBL" id="GGJ28103.1"/>
    </source>
</evidence>
<comment type="caution">
    <text evidence="9">The sequence shown here is derived from an EMBL/GenBank/DDBJ whole genome shotgun (WGS) entry which is preliminary data.</text>
</comment>
<dbReference type="Gene3D" id="2.60.120.260">
    <property type="entry name" value="Galactose-binding domain-like"/>
    <property type="match status" value="1"/>
</dbReference>
<evidence type="ECO:0000259" key="8">
    <source>
        <dbReference type="Pfam" id="PF18565"/>
    </source>
</evidence>
<evidence type="ECO:0000256" key="1">
    <source>
        <dbReference type="ARBA" id="ARBA00007401"/>
    </source>
</evidence>
<dbReference type="InterPro" id="IPR051913">
    <property type="entry name" value="GH2_Domain-Containing"/>
</dbReference>
<dbReference type="InterPro" id="IPR006101">
    <property type="entry name" value="Glyco_hydro_2"/>
</dbReference>
<dbReference type="InterPro" id="IPR040605">
    <property type="entry name" value="Glyco_hydro2_dom5"/>
</dbReference>
<keyword evidence="3 4" id="KW-0326">Glycosidase</keyword>
<evidence type="ECO:0000256" key="3">
    <source>
        <dbReference type="ARBA" id="ARBA00023295"/>
    </source>
</evidence>